<evidence type="ECO:0000259" key="1">
    <source>
        <dbReference type="PROSITE" id="PS50172"/>
    </source>
</evidence>
<dbReference type="InterPro" id="IPR036420">
    <property type="entry name" value="BRCT_dom_sf"/>
</dbReference>
<organism evidence="2 3">
    <name type="scientific">Protopolystoma xenopodis</name>
    <dbReference type="NCBI Taxonomy" id="117903"/>
    <lineage>
        <taxon>Eukaryota</taxon>
        <taxon>Metazoa</taxon>
        <taxon>Spiralia</taxon>
        <taxon>Lophotrochozoa</taxon>
        <taxon>Platyhelminthes</taxon>
        <taxon>Monogenea</taxon>
        <taxon>Polyopisthocotylea</taxon>
        <taxon>Polystomatidea</taxon>
        <taxon>Polystomatidae</taxon>
        <taxon>Protopolystoma</taxon>
    </lineage>
</organism>
<comment type="caution">
    <text evidence="2">The sequence shown here is derived from an EMBL/GenBank/DDBJ whole genome shotgun (WGS) entry which is preliminary data.</text>
</comment>
<dbReference type="InterPro" id="IPR001357">
    <property type="entry name" value="BRCT_dom"/>
</dbReference>
<dbReference type="OrthoDB" id="9997817at2759"/>
<evidence type="ECO:0000313" key="2">
    <source>
        <dbReference type="EMBL" id="VEL40507.1"/>
    </source>
</evidence>
<accession>A0A3S5C7J0</accession>
<sequence length="335" mass="36939">MIASKFKVFVIGNVAFLRDDFVKSFAQEHDVSYLPDVSTCLAHAKNRHSNSNSAQDIYIFSDFGDPLCISELVSLRPKARIMGVPAFLQWNIENKKWSKSRPIFTFSMHGAVVCITGFRDKITVVRIWIFIFIQESFGNSYQLDGGQCAALHACISYTSCCLQSLHRARVFQNCRIAFIGFAPCSDELRELISLATEHDGEIVDDLDDPKLTHVVVTDSWPGHAEIMKSLSRLVVANASVSSRLSWNPISPVSSAQVISPYSGVSYLSAAGIGNDSFSSGFLDVTTLGNQAGNEALERVNGPPRSSGLKVSMSHQASLLESSFRSEEKDYEVHQI</sequence>
<reference evidence="2" key="1">
    <citation type="submission" date="2018-11" db="EMBL/GenBank/DDBJ databases">
        <authorList>
            <consortium name="Pathogen Informatics"/>
        </authorList>
    </citation>
    <scope>NUCLEOTIDE SEQUENCE</scope>
</reference>
<keyword evidence="3" id="KW-1185">Reference proteome</keyword>
<evidence type="ECO:0000313" key="3">
    <source>
        <dbReference type="Proteomes" id="UP000784294"/>
    </source>
</evidence>
<gene>
    <name evidence="2" type="ORF">PXEA_LOCUS33947</name>
</gene>
<dbReference type="SUPFAM" id="SSF52113">
    <property type="entry name" value="BRCT domain"/>
    <property type="match status" value="1"/>
</dbReference>
<dbReference type="EMBL" id="CAAALY010265169">
    <property type="protein sequence ID" value="VEL40507.1"/>
    <property type="molecule type" value="Genomic_DNA"/>
</dbReference>
<dbReference type="PROSITE" id="PS50172">
    <property type="entry name" value="BRCT"/>
    <property type="match status" value="1"/>
</dbReference>
<dbReference type="Gene3D" id="3.40.50.10190">
    <property type="entry name" value="BRCT domain"/>
    <property type="match status" value="1"/>
</dbReference>
<dbReference type="AlphaFoldDB" id="A0A3S5C7J0"/>
<feature type="domain" description="BRCT" evidence="1">
    <location>
        <begin position="166"/>
        <end position="246"/>
    </location>
</feature>
<name>A0A3S5C7J0_9PLAT</name>
<dbReference type="Proteomes" id="UP000784294">
    <property type="component" value="Unassembled WGS sequence"/>
</dbReference>
<proteinExistence type="predicted"/>
<protein>
    <recommendedName>
        <fullName evidence="1">BRCT domain-containing protein</fullName>
    </recommendedName>
</protein>